<evidence type="ECO:0000256" key="1">
    <source>
        <dbReference type="SAM" id="MobiDB-lite"/>
    </source>
</evidence>
<accession>A0ABQ3DRB7</accession>
<keyword evidence="3" id="KW-1185">Reference proteome</keyword>
<dbReference type="EMBL" id="BMVO01000005">
    <property type="protein sequence ID" value="GHB00518.1"/>
    <property type="molecule type" value="Genomic_DNA"/>
</dbReference>
<protein>
    <submittedName>
        <fullName evidence="2">Uncharacterized protein</fullName>
    </submittedName>
</protein>
<evidence type="ECO:0000313" key="2">
    <source>
        <dbReference type="EMBL" id="GHB00518.1"/>
    </source>
</evidence>
<organism evidence="2 3">
    <name type="scientific">Streptomyces chryseus</name>
    <dbReference type="NCBI Taxonomy" id="68186"/>
    <lineage>
        <taxon>Bacteria</taxon>
        <taxon>Bacillati</taxon>
        <taxon>Actinomycetota</taxon>
        <taxon>Actinomycetes</taxon>
        <taxon>Kitasatosporales</taxon>
        <taxon>Streptomycetaceae</taxon>
        <taxon>Streptomyces</taxon>
    </lineage>
</organism>
<dbReference type="Proteomes" id="UP000599437">
    <property type="component" value="Unassembled WGS sequence"/>
</dbReference>
<gene>
    <name evidence="2" type="ORF">GCM10010346_24340</name>
</gene>
<evidence type="ECO:0000313" key="3">
    <source>
        <dbReference type="Proteomes" id="UP000599437"/>
    </source>
</evidence>
<feature type="region of interest" description="Disordered" evidence="1">
    <location>
        <begin position="39"/>
        <end position="61"/>
    </location>
</feature>
<proteinExistence type="predicted"/>
<reference evidence="3" key="1">
    <citation type="journal article" date="2019" name="Int. J. Syst. Evol. Microbiol.">
        <title>The Global Catalogue of Microorganisms (GCM) 10K type strain sequencing project: providing services to taxonomists for standard genome sequencing and annotation.</title>
        <authorList>
            <consortium name="The Broad Institute Genomics Platform"/>
            <consortium name="The Broad Institute Genome Sequencing Center for Infectious Disease"/>
            <person name="Wu L."/>
            <person name="Ma J."/>
        </authorList>
    </citation>
    <scope>NUCLEOTIDE SEQUENCE [LARGE SCALE GENOMIC DNA]</scope>
    <source>
        <strain evidence="3">JCM 4737</strain>
    </source>
</reference>
<sequence>MWVVRRGLEDTAPEGERFVQYDDGHAAERVVRRVFLGEEMNPDAGDTRASREEQPRYCHGG</sequence>
<name>A0ABQ3DRB7_9ACTN</name>
<feature type="compositionally biased region" description="Basic and acidic residues" evidence="1">
    <location>
        <begin position="45"/>
        <end position="61"/>
    </location>
</feature>
<comment type="caution">
    <text evidence="2">The sequence shown here is derived from an EMBL/GenBank/DDBJ whole genome shotgun (WGS) entry which is preliminary data.</text>
</comment>